<dbReference type="InterPro" id="IPR011764">
    <property type="entry name" value="Biotin_carboxylation_dom"/>
</dbReference>
<evidence type="ECO:0000256" key="2">
    <source>
        <dbReference type="ARBA" id="ARBA00013263"/>
    </source>
</evidence>
<organism evidence="10 11">
    <name type="scientific">Nocardia thailandica</name>
    <dbReference type="NCBI Taxonomy" id="257275"/>
    <lineage>
        <taxon>Bacteria</taxon>
        <taxon>Bacillati</taxon>
        <taxon>Actinomycetota</taxon>
        <taxon>Actinomycetes</taxon>
        <taxon>Mycobacteriales</taxon>
        <taxon>Nocardiaceae</taxon>
        <taxon>Nocardia</taxon>
    </lineage>
</organism>
<keyword evidence="11" id="KW-1185">Reference proteome</keyword>
<dbReference type="SUPFAM" id="SSF51246">
    <property type="entry name" value="Rudiment single hybrid motif"/>
    <property type="match status" value="1"/>
</dbReference>
<proteinExistence type="predicted"/>
<comment type="caution">
    <text evidence="10">The sequence shown here is derived from an EMBL/GenBank/DDBJ whole genome shotgun (WGS) entry which is preliminary data.</text>
</comment>
<comment type="function">
    <text evidence="1">This protein is a component of the acetyl coenzyme A carboxylase complex; first, biotin carboxylase catalyzes the carboxylation of the carrier protein and then the transcarboxylase transfers the carboxyl group to form malonyl-CoA.</text>
</comment>
<dbReference type="PANTHER" id="PTHR48095:SF2">
    <property type="entry name" value="BIOTIN CARBOXYLASE, CHLOROPLASTIC"/>
    <property type="match status" value="1"/>
</dbReference>
<protein>
    <recommendedName>
        <fullName evidence="2">biotin carboxylase</fullName>
        <ecNumber evidence="2">6.3.4.14</ecNumber>
    </recommendedName>
</protein>
<dbReference type="InterPro" id="IPR011054">
    <property type="entry name" value="Rudment_hybrid_motif"/>
</dbReference>
<dbReference type="Proteomes" id="UP001601444">
    <property type="component" value="Unassembled WGS sequence"/>
</dbReference>
<evidence type="ECO:0000313" key="11">
    <source>
        <dbReference type="Proteomes" id="UP001601444"/>
    </source>
</evidence>
<feature type="domain" description="Biotin carboxylation" evidence="9">
    <location>
        <begin position="4"/>
        <end position="450"/>
    </location>
</feature>
<dbReference type="RefSeq" id="WP_387700234.1">
    <property type="nucleotide sequence ID" value="NZ_JBIAMX010000006.1"/>
</dbReference>
<dbReference type="SMART" id="SM00878">
    <property type="entry name" value="Biotin_carb_C"/>
    <property type="match status" value="1"/>
</dbReference>
<keyword evidence="3" id="KW-0436">Ligase</keyword>
<dbReference type="InterPro" id="IPR005479">
    <property type="entry name" value="CPAse_ATP-bd"/>
</dbReference>
<comment type="catalytic activity">
    <reaction evidence="6">
        <text>N(6)-biotinyl-L-lysyl-[protein] + hydrogencarbonate + ATP = N(6)-carboxybiotinyl-L-lysyl-[protein] + ADP + phosphate + H(+)</text>
        <dbReference type="Rhea" id="RHEA:13501"/>
        <dbReference type="Rhea" id="RHEA-COMP:10505"/>
        <dbReference type="Rhea" id="RHEA-COMP:10506"/>
        <dbReference type="ChEBI" id="CHEBI:15378"/>
        <dbReference type="ChEBI" id="CHEBI:17544"/>
        <dbReference type="ChEBI" id="CHEBI:30616"/>
        <dbReference type="ChEBI" id="CHEBI:43474"/>
        <dbReference type="ChEBI" id="CHEBI:83144"/>
        <dbReference type="ChEBI" id="CHEBI:83145"/>
        <dbReference type="ChEBI" id="CHEBI:456216"/>
        <dbReference type="EC" id="6.3.4.14"/>
    </reaction>
</comment>
<dbReference type="Pfam" id="PF02785">
    <property type="entry name" value="Biotin_carb_C"/>
    <property type="match status" value="1"/>
</dbReference>
<dbReference type="NCBIfam" id="NF006367">
    <property type="entry name" value="PRK08591.1"/>
    <property type="match status" value="1"/>
</dbReference>
<dbReference type="PROSITE" id="PS50975">
    <property type="entry name" value="ATP_GRASP"/>
    <property type="match status" value="1"/>
</dbReference>
<dbReference type="EMBL" id="JBIAMX010000006">
    <property type="protein sequence ID" value="MFF0543609.1"/>
    <property type="molecule type" value="Genomic_DNA"/>
</dbReference>
<dbReference type="InterPro" id="IPR051602">
    <property type="entry name" value="ACC_Biotin_Carboxylase"/>
</dbReference>
<evidence type="ECO:0000259" key="8">
    <source>
        <dbReference type="PROSITE" id="PS50975"/>
    </source>
</evidence>
<dbReference type="InterPro" id="IPR011761">
    <property type="entry name" value="ATP-grasp"/>
</dbReference>
<dbReference type="SUPFAM" id="SSF56059">
    <property type="entry name" value="Glutathione synthetase ATP-binding domain-like"/>
    <property type="match status" value="1"/>
</dbReference>
<evidence type="ECO:0000256" key="1">
    <source>
        <dbReference type="ARBA" id="ARBA00003761"/>
    </source>
</evidence>
<dbReference type="PANTHER" id="PTHR48095">
    <property type="entry name" value="PYRUVATE CARBOXYLASE SUBUNIT A"/>
    <property type="match status" value="1"/>
</dbReference>
<keyword evidence="5 7" id="KW-0067">ATP-binding</keyword>
<dbReference type="SUPFAM" id="SSF52440">
    <property type="entry name" value="PreATP-grasp domain"/>
    <property type="match status" value="1"/>
</dbReference>
<evidence type="ECO:0000256" key="6">
    <source>
        <dbReference type="ARBA" id="ARBA00048600"/>
    </source>
</evidence>
<reference evidence="10 11" key="1">
    <citation type="submission" date="2024-10" db="EMBL/GenBank/DDBJ databases">
        <title>The Natural Products Discovery Center: Release of the First 8490 Sequenced Strains for Exploring Actinobacteria Biosynthetic Diversity.</title>
        <authorList>
            <person name="Kalkreuter E."/>
            <person name="Kautsar S.A."/>
            <person name="Yang D."/>
            <person name="Bader C.D."/>
            <person name="Teijaro C.N."/>
            <person name="Fluegel L."/>
            <person name="Davis C.M."/>
            <person name="Simpson J.R."/>
            <person name="Lauterbach L."/>
            <person name="Steele A.D."/>
            <person name="Gui C."/>
            <person name="Meng S."/>
            <person name="Li G."/>
            <person name="Viehrig K."/>
            <person name="Ye F."/>
            <person name="Su P."/>
            <person name="Kiefer A.F."/>
            <person name="Nichols A."/>
            <person name="Cepeda A.J."/>
            <person name="Yan W."/>
            <person name="Fan B."/>
            <person name="Jiang Y."/>
            <person name="Adhikari A."/>
            <person name="Zheng C.-J."/>
            <person name="Schuster L."/>
            <person name="Cowan T.M."/>
            <person name="Smanski M.J."/>
            <person name="Chevrette M.G."/>
            <person name="De Carvalho L.P.S."/>
            <person name="Shen B."/>
        </authorList>
    </citation>
    <scope>NUCLEOTIDE SEQUENCE [LARGE SCALE GENOMIC DNA]</scope>
    <source>
        <strain evidence="10 11">NPDC004045</strain>
    </source>
</reference>
<dbReference type="PROSITE" id="PS50979">
    <property type="entry name" value="BC"/>
    <property type="match status" value="1"/>
</dbReference>
<feature type="domain" description="ATP-grasp" evidence="8">
    <location>
        <begin position="123"/>
        <end position="320"/>
    </location>
</feature>
<gene>
    <name evidence="10" type="ORF">ACFYTF_12315</name>
</gene>
<keyword evidence="4 7" id="KW-0547">Nucleotide-binding</keyword>
<sequence>MTRVIRKVLVANRGEIAVRVIRTCAELGIATVAVYSAADRDSAAVRLADEAVQIGPPAAKRSYLYIPAVIEAARATGADAIHPGYGFLSENPDFAEVCEAEGLIFIGAPADVMTRLGDKSTARALMADAGLPLLPGSRDPIANVEAARALADEIGYPVIVKAVAGGGGRGMRVVRDGAEFAAAWQQTRATAAAVFGDGRLYLERYLESARHVEAQILADTHGTVVHLGLRDCSLQRRHQKLVEESPAPGLSAELAEDIGAAAVRGCRAAGYVGAGTVEFLLAPDGSFYFMEVNCRLQVEHPVTEMVTGIDLVAEQLRIAAGEPLTLGAGVRPAGVAIECRVNAEDPRRDFAPAPGTLGECLLPGGQFVRVDTHVHTGYAVPPHYDSLLAKVVVWAPDRATAIARMRRALAETRLRGAGVATTTEFLHDVLDHPRFRDATHDTALIGTLSGTAPTREALQPS</sequence>
<evidence type="ECO:0000259" key="9">
    <source>
        <dbReference type="PROSITE" id="PS50979"/>
    </source>
</evidence>
<evidence type="ECO:0000256" key="5">
    <source>
        <dbReference type="ARBA" id="ARBA00022840"/>
    </source>
</evidence>
<evidence type="ECO:0000313" key="10">
    <source>
        <dbReference type="EMBL" id="MFF0543609.1"/>
    </source>
</evidence>
<name>A0ABW6PMG9_9NOCA</name>
<dbReference type="Gene3D" id="3.30.470.20">
    <property type="entry name" value="ATP-grasp fold, B domain"/>
    <property type="match status" value="1"/>
</dbReference>
<evidence type="ECO:0000256" key="7">
    <source>
        <dbReference type="PROSITE-ProRule" id="PRU00409"/>
    </source>
</evidence>
<dbReference type="EC" id="6.3.4.14" evidence="2"/>
<dbReference type="InterPro" id="IPR005482">
    <property type="entry name" value="Biotin_COase_C"/>
</dbReference>
<evidence type="ECO:0000256" key="3">
    <source>
        <dbReference type="ARBA" id="ARBA00022598"/>
    </source>
</evidence>
<accession>A0ABW6PMG9</accession>
<dbReference type="InterPro" id="IPR016185">
    <property type="entry name" value="PreATP-grasp_dom_sf"/>
</dbReference>
<dbReference type="InterPro" id="IPR005481">
    <property type="entry name" value="BC-like_N"/>
</dbReference>
<evidence type="ECO:0000256" key="4">
    <source>
        <dbReference type="ARBA" id="ARBA00022741"/>
    </source>
</evidence>
<dbReference type="Pfam" id="PF00289">
    <property type="entry name" value="Biotin_carb_N"/>
    <property type="match status" value="1"/>
</dbReference>
<dbReference type="Pfam" id="PF02786">
    <property type="entry name" value="CPSase_L_D2"/>
    <property type="match status" value="1"/>
</dbReference>